<dbReference type="InterPro" id="IPR044870">
    <property type="entry name" value="BMC_CP"/>
</dbReference>
<dbReference type="GO" id="GO:0031469">
    <property type="term" value="C:bacterial microcompartment"/>
    <property type="evidence" value="ECO:0007669"/>
    <property type="project" value="UniProtKB-UniRule"/>
</dbReference>
<dbReference type="CDD" id="cd07051">
    <property type="entry name" value="BMC_like_1_repeat1"/>
    <property type="match status" value="1"/>
</dbReference>
<sequence length="214" mass="23070">MTELRVYLPIEDLQPQFAAYLSSPTRARGYPPFGGEHSLIIEVAPALAIHRITDLALKAAPDMEPGILYTERQFGLLELHADNAGALQAAGNAILKGLGAKAEDQLAPEILYHDIIEDLSDQHAIILNRSRDASILVPGVALLIYEMAPALFACVAANEAEKAAPRATINDVQMMGATGRIFMSGTPDDMRLARDTITKKLGAIKGRSAVKERT</sequence>
<dbReference type="OrthoDB" id="5800762at2"/>
<dbReference type="Proteomes" id="UP000051380">
    <property type="component" value="Unassembled WGS sequence"/>
</dbReference>
<dbReference type="InterPro" id="IPR037233">
    <property type="entry name" value="CcmK-like_sf"/>
</dbReference>
<accession>A0A0R3BW51</accession>
<name>A0A0R3BW51_9BRAD</name>
<organism evidence="2 3">
    <name type="scientific">Bradyrhizobium yuanmingense</name>
    <dbReference type="NCBI Taxonomy" id="108015"/>
    <lineage>
        <taxon>Bacteria</taxon>
        <taxon>Pseudomonadati</taxon>
        <taxon>Pseudomonadota</taxon>
        <taxon>Alphaproteobacteria</taxon>
        <taxon>Hyphomicrobiales</taxon>
        <taxon>Nitrobacteraceae</taxon>
        <taxon>Bradyrhizobium</taxon>
    </lineage>
</organism>
<proteinExistence type="predicted"/>
<dbReference type="Gene3D" id="3.30.70.1710">
    <property type="match status" value="2"/>
</dbReference>
<reference evidence="2 3" key="1">
    <citation type="submission" date="2015-09" db="EMBL/GenBank/DDBJ databases">
        <title>Draft Genome Sequence of the Strain BR 3267 (Bradyrhizobium yuanmingense) recommended as inoculant for cowpea in Brazil.</title>
        <authorList>
            <person name="Simoes-Araujo J.L."/>
            <person name="Zilli J.E."/>
        </authorList>
    </citation>
    <scope>NUCLEOTIDE SEQUENCE [LARGE SCALE GENOMIC DNA]</scope>
    <source>
        <strain evidence="2 3">BR3267</strain>
    </source>
</reference>
<dbReference type="CDD" id="cd07052">
    <property type="entry name" value="BMC_like_1_repeat2"/>
    <property type="match status" value="1"/>
</dbReference>
<dbReference type="EMBL" id="LJYF01000039">
    <property type="protein sequence ID" value="KRP89527.1"/>
    <property type="molecule type" value="Genomic_DNA"/>
</dbReference>
<comment type="caution">
    <text evidence="2">The sequence shown here is derived from an EMBL/GenBank/DDBJ whole genome shotgun (WGS) entry which is preliminary data.</text>
</comment>
<evidence type="ECO:0000259" key="1">
    <source>
        <dbReference type="PROSITE" id="PS51931"/>
    </source>
</evidence>
<evidence type="ECO:0000313" key="3">
    <source>
        <dbReference type="Proteomes" id="UP000051380"/>
    </source>
</evidence>
<evidence type="ECO:0000313" key="2">
    <source>
        <dbReference type="EMBL" id="KRP89527.1"/>
    </source>
</evidence>
<gene>
    <name evidence="2" type="ORF">AOQ72_00095</name>
</gene>
<dbReference type="RefSeq" id="WP_057029834.1">
    <property type="nucleotide sequence ID" value="NZ_LJYF01000039.1"/>
</dbReference>
<dbReference type="PROSITE" id="PS51931">
    <property type="entry name" value="BMC_CP"/>
    <property type="match status" value="1"/>
</dbReference>
<protein>
    <submittedName>
        <fullName evidence="2">Microcompartment protein</fullName>
    </submittedName>
</protein>
<feature type="domain" description="BMC circularly permuted" evidence="1">
    <location>
        <begin position="7"/>
        <end position="108"/>
    </location>
</feature>
<dbReference type="AlphaFoldDB" id="A0A0R3BW51"/>